<organism evidence="2">
    <name type="scientific">freshwater metagenome</name>
    <dbReference type="NCBI Taxonomy" id="449393"/>
    <lineage>
        <taxon>unclassified sequences</taxon>
        <taxon>metagenomes</taxon>
        <taxon>ecological metagenomes</taxon>
    </lineage>
</organism>
<accession>A0A6J6F2M4</accession>
<reference evidence="2" key="1">
    <citation type="submission" date="2020-05" db="EMBL/GenBank/DDBJ databases">
        <authorList>
            <person name="Chiriac C."/>
            <person name="Salcher M."/>
            <person name="Ghai R."/>
            <person name="Kavagutti S V."/>
        </authorList>
    </citation>
    <scope>NUCLEOTIDE SEQUENCE</scope>
</reference>
<evidence type="ECO:0000256" key="1">
    <source>
        <dbReference type="SAM" id="MobiDB-lite"/>
    </source>
</evidence>
<feature type="compositionally biased region" description="Gly residues" evidence="1">
    <location>
        <begin position="188"/>
        <end position="217"/>
    </location>
</feature>
<protein>
    <submittedName>
        <fullName evidence="2">Unannotated protein</fullName>
    </submittedName>
</protein>
<evidence type="ECO:0000313" key="3">
    <source>
        <dbReference type="EMBL" id="CAB4640405.1"/>
    </source>
</evidence>
<name>A0A6J6F2M4_9ZZZZ</name>
<proteinExistence type="predicted"/>
<feature type="region of interest" description="Disordered" evidence="1">
    <location>
        <begin position="187"/>
        <end position="233"/>
    </location>
</feature>
<dbReference type="AlphaFoldDB" id="A0A6J6F2M4"/>
<evidence type="ECO:0000313" key="2">
    <source>
        <dbReference type="EMBL" id="CAB4581845.1"/>
    </source>
</evidence>
<dbReference type="EMBL" id="CAEZVX010000052">
    <property type="protein sequence ID" value="CAB4640405.1"/>
    <property type="molecule type" value="Genomic_DNA"/>
</dbReference>
<feature type="compositionally biased region" description="Low complexity" evidence="1">
    <location>
        <begin position="218"/>
        <end position="233"/>
    </location>
</feature>
<dbReference type="EMBL" id="CAEZTX010000042">
    <property type="protein sequence ID" value="CAB4581845.1"/>
    <property type="molecule type" value="Genomic_DNA"/>
</dbReference>
<sequence length="233" mass="22428">MTKKKVIAVVVTTLALTAGSIGVAGAASKASHKVSVTKSSTRVAGQAGVGPEQALATILKDLVTKGTLTQAQADAVTAAAAAAKAARDANRPMGPKGGPGKADRAAMEALVSTTIGVDTATIKSRLQAGESLAQIAGAKKDALIAALVADETKRIDAAVTAGTLTAAQATTLKANLVAHVTEEVNAVGGKGPFGKGPKGGKGGHGGRGGHGHGGPMGGATAPTLPAPTATPGA</sequence>
<gene>
    <name evidence="2" type="ORF">UFOPK1755_00578</name>
    <name evidence="3" type="ORF">UFOPK2155_00504</name>
</gene>